<feature type="domain" description="DUF4817" evidence="1">
    <location>
        <begin position="27"/>
        <end position="65"/>
    </location>
</feature>
<evidence type="ECO:0000313" key="3">
    <source>
        <dbReference type="Proteomes" id="UP001148838"/>
    </source>
</evidence>
<reference evidence="2 3" key="1">
    <citation type="journal article" date="2022" name="Allergy">
        <title>Genome assembly and annotation of Periplaneta americana reveal a comprehensive cockroach allergen profile.</title>
        <authorList>
            <person name="Wang L."/>
            <person name="Xiong Q."/>
            <person name="Saelim N."/>
            <person name="Wang L."/>
            <person name="Nong W."/>
            <person name="Wan A.T."/>
            <person name="Shi M."/>
            <person name="Liu X."/>
            <person name="Cao Q."/>
            <person name="Hui J.H.L."/>
            <person name="Sookrung N."/>
            <person name="Leung T.F."/>
            <person name="Tungtrongchitr A."/>
            <person name="Tsui S.K.W."/>
        </authorList>
    </citation>
    <scope>NUCLEOTIDE SEQUENCE [LARGE SCALE GENOMIC DNA]</scope>
    <source>
        <strain evidence="2">PWHHKU_190912</strain>
    </source>
</reference>
<sequence length="99" mass="11642">MRKWRRCYVSMVTKYICGYVYVPIVNDEYADIVYVYGLCDGSSLHAVAEYERRFPNRRIPYRRVFTVYGLGERLGAAERTGTASDRNKIDSFRRLVIDN</sequence>
<comment type="caution">
    <text evidence="2">The sequence shown here is derived from an EMBL/GenBank/DDBJ whole genome shotgun (WGS) entry which is preliminary data.</text>
</comment>
<name>A0ABQ8S7I6_PERAM</name>
<keyword evidence="3" id="KW-1185">Reference proteome</keyword>
<evidence type="ECO:0000259" key="1">
    <source>
        <dbReference type="Pfam" id="PF16087"/>
    </source>
</evidence>
<dbReference type="Proteomes" id="UP001148838">
    <property type="component" value="Unassembled WGS sequence"/>
</dbReference>
<gene>
    <name evidence="2" type="ORF">ANN_22206</name>
</gene>
<organism evidence="2 3">
    <name type="scientific">Periplaneta americana</name>
    <name type="common">American cockroach</name>
    <name type="synonym">Blatta americana</name>
    <dbReference type="NCBI Taxonomy" id="6978"/>
    <lineage>
        <taxon>Eukaryota</taxon>
        <taxon>Metazoa</taxon>
        <taxon>Ecdysozoa</taxon>
        <taxon>Arthropoda</taxon>
        <taxon>Hexapoda</taxon>
        <taxon>Insecta</taxon>
        <taxon>Pterygota</taxon>
        <taxon>Neoptera</taxon>
        <taxon>Polyneoptera</taxon>
        <taxon>Dictyoptera</taxon>
        <taxon>Blattodea</taxon>
        <taxon>Blattoidea</taxon>
        <taxon>Blattidae</taxon>
        <taxon>Blattinae</taxon>
        <taxon>Periplaneta</taxon>
    </lineage>
</organism>
<dbReference type="Pfam" id="PF16087">
    <property type="entry name" value="DUF4817"/>
    <property type="match status" value="1"/>
</dbReference>
<protein>
    <recommendedName>
        <fullName evidence="1">DUF4817 domain-containing protein</fullName>
    </recommendedName>
</protein>
<dbReference type="InterPro" id="IPR032135">
    <property type="entry name" value="DUF4817"/>
</dbReference>
<evidence type="ECO:0000313" key="2">
    <source>
        <dbReference type="EMBL" id="KAJ4430002.1"/>
    </source>
</evidence>
<accession>A0ABQ8S7I6</accession>
<dbReference type="EMBL" id="JAJSOF020000033">
    <property type="protein sequence ID" value="KAJ4430002.1"/>
    <property type="molecule type" value="Genomic_DNA"/>
</dbReference>
<proteinExistence type="predicted"/>